<accession>A0A7W7I5Q3</accession>
<evidence type="ECO:0000256" key="1">
    <source>
        <dbReference type="RuleBase" id="RU362001"/>
    </source>
</evidence>
<comment type="similarity">
    <text evidence="1">Belongs to the WXG100 family.</text>
</comment>
<dbReference type="InterPro" id="IPR036689">
    <property type="entry name" value="ESAT-6-like_sf"/>
</dbReference>
<dbReference type="InterPro" id="IPR010310">
    <property type="entry name" value="T7SS_ESAT-6-like"/>
</dbReference>
<proteinExistence type="inferred from homology"/>
<evidence type="ECO:0000313" key="3">
    <source>
        <dbReference type="EMBL" id="MBB4766961.1"/>
    </source>
</evidence>
<dbReference type="Gene3D" id="1.10.287.1060">
    <property type="entry name" value="ESAT-6-like"/>
    <property type="match status" value="1"/>
</dbReference>
<dbReference type="Proteomes" id="UP000578112">
    <property type="component" value="Unassembled WGS sequence"/>
</dbReference>
<comment type="caution">
    <text evidence="3">The sequence shown here is derived from an EMBL/GenBank/DDBJ whole genome shotgun (WGS) entry which is preliminary data.</text>
</comment>
<organism evidence="3 4">
    <name type="scientific">Actinoplanes digitatis</name>
    <dbReference type="NCBI Taxonomy" id="1868"/>
    <lineage>
        <taxon>Bacteria</taxon>
        <taxon>Bacillati</taxon>
        <taxon>Actinomycetota</taxon>
        <taxon>Actinomycetes</taxon>
        <taxon>Micromonosporales</taxon>
        <taxon>Micromonosporaceae</taxon>
        <taxon>Actinoplanes</taxon>
    </lineage>
</organism>
<keyword evidence="4" id="KW-1185">Reference proteome</keyword>
<keyword evidence="2" id="KW-0175">Coiled coil</keyword>
<dbReference type="SUPFAM" id="SSF140453">
    <property type="entry name" value="EsxAB dimer-like"/>
    <property type="match status" value="1"/>
</dbReference>
<sequence length="97" mass="10552">MNDGLLKVNFGALAQAAADIQKALNELESQLSQLEADARPLVATWEGKAQSAYAMRQQRWTKASADLKGILRGIKLAVDRSAQDYAATEGNAEKRFS</sequence>
<evidence type="ECO:0000256" key="2">
    <source>
        <dbReference type="SAM" id="Coils"/>
    </source>
</evidence>
<evidence type="ECO:0000313" key="4">
    <source>
        <dbReference type="Proteomes" id="UP000578112"/>
    </source>
</evidence>
<feature type="coiled-coil region" evidence="2">
    <location>
        <begin position="13"/>
        <end position="44"/>
    </location>
</feature>
<dbReference type="Pfam" id="PF06013">
    <property type="entry name" value="WXG100"/>
    <property type="match status" value="1"/>
</dbReference>
<reference evidence="3 4" key="1">
    <citation type="submission" date="2020-08" db="EMBL/GenBank/DDBJ databases">
        <title>Sequencing the genomes of 1000 actinobacteria strains.</title>
        <authorList>
            <person name="Klenk H.-P."/>
        </authorList>
    </citation>
    <scope>NUCLEOTIDE SEQUENCE [LARGE SCALE GENOMIC DNA]</scope>
    <source>
        <strain evidence="3 4">DSM 43149</strain>
    </source>
</reference>
<name>A0A7W7I5Q3_9ACTN</name>
<dbReference type="RefSeq" id="WP_184998042.1">
    <property type="nucleotide sequence ID" value="NZ_BOMK01000039.1"/>
</dbReference>
<gene>
    <name evidence="3" type="ORF">BJ971_007517</name>
</gene>
<dbReference type="AlphaFoldDB" id="A0A7W7I5Q3"/>
<dbReference type="EMBL" id="JACHNH010000001">
    <property type="protein sequence ID" value="MBB4766961.1"/>
    <property type="molecule type" value="Genomic_DNA"/>
</dbReference>
<protein>
    <recommendedName>
        <fullName evidence="1">ESAT-6-like protein</fullName>
    </recommendedName>
</protein>
<dbReference type="NCBIfam" id="TIGR03930">
    <property type="entry name" value="WXG100_ESAT6"/>
    <property type="match status" value="1"/>
</dbReference>